<feature type="compositionally biased region" description="Basic residues" evidence="1">
    <location>
        <begin position="145"/>
        <end position="170"/>
    </location>
</feature>
<feature type="region of interest" description="Disordered" evidence="1">
    <location>
        <begin position="410"/>
        <end position="464"/>
    </location>
</feature>
<feature type="region of interest" description="Disordered" evidence="1">
    <location>
        <begin position="1"/>
        <end position="39"/>
    </location>
</feature>
<feature type="compositionally biased region" description="Polar residues" evidence="1">
    <location>
        <begin position="431"/>
        <end position="448"/>
    </location>
</feature>
<dbReference type="Proteomes" id="UP000077684">
    <property type="component" value="Unassembled WGS sequence"/>
</dbReference>
<feature type="compositionally biased region" description="Basic and acidic residues" evidence="1">
    <location>
        <begin position="380"/>
        <end position="394"/>
    </location>
</feature>
<keyword evidence="3" id="KW-1185">Reference proteome</keyword>
<feature type="region of interest" description="Disordered" evidence="1">
    <location>
        <begin position="344"/>
        <end position="394"/>
    </location>
</feature>
<proteinExistence type="predicted"/>
<feature type="compositionally biased region" description="Low complexity" evidence="1">
    <location>
        <begin position="173"/>
        <end position="208"/>
    </location>
</feature>
<name>A0A8X7ST87_9BASI</name>
<evidence type="ECO:0000313" key="2">
    <source>
        <dbReference type="EMBL" id="KAE8239176.1"/>
    </source>
</evidence>
<evidence type="ECO:0000313" key="3">
    <source>
        <dbReference type="Proteomes" id="UP000077684"/>
    </source>
</evidence>
<evidence type="ECO:0000256" key="1">
    <source>
        <dbReference type="SAM" id="MobiDB-lite"/>
    </source>
</evidence>
<dbReference type="AlphaFoldDB" id="A0A8X7ST87"/>
<dbReference type="EMBL" id="LWDE02001870">
    <property type="protein sequence ID" value="KAE8239176.1"/>
    <property type="molecule type" value="Genomic_DNA"/>
</dbReference>
<reference evidence="2" key="1">
    <citation type="submission" date="2016-04" db="EMBL/GenBank/DDBJ databases">
        <authorList>
            <person name="Nguyen H.D."/>
            <person name="Samba Siva P."/>
            <person name="Cullis J."/>
            <person name="Levesque C.A."/>
            <person name="Hambleton S."/>
        </authorList>
    </citation>
    <scope>NUCLEOTIDE SEQUENCE</scope>
    <source>
        <strain evidence="2">DAOMC 236426</strain>
    </source>
</reference>
<gene>
    <name evidence="2" type="ORF">A4X06_0g8468</name>
</gene>
<accession>A0A8X7ST87</accession>
<feature type="compositionally biased region" description="Basic and acidic residues" evidence="1">
    <location>
        <begin position="451"/>
        <end position="463"/>
    </location>
</feature>
<feature type="compositionally biased region" description="Basic residues" evidence="1">
    <location>
        <begin position="344"/>
        <end position="354"/>
    </location>
</feature>
<feature type="compositionally biased region" description="Low complexity" evidence="1">
    <location>
        <begin position="413"/>
        <end position="430"/>
    </location>
</feature>
<feature type="compositionally biased region" description="Low complexity" evidence="1">
    <location>
        <begin position="18"/>
        <end position="33"/>
    </location>
</feature>
<feature type="region of interest" description="Disordered" evidence="1">
    <location>
        <begin position="105"/>
        <end position="224"/>
    </location>
</feature>
<organism evidence="2 3">
    <name type="scientific">Tilletia controversa</name>
    <name type="common">dwarf bunt fungus</name>
    <dbReference type="NCBI Taxonomy" id="13291"/>
    <lineage>
        <taxon>Eukaryota</taxon>
        <taxon>Fungi</taxon>
        <taxon>Dikarya</taxon>
        <taxon>Basidiomycota</taxon>
        <taxon>Ustilaginomycotina</taxon>
        <taxon>Exobasidiomycetes</taxon>
        <taxon>Tilletiales</taxon>
        <taxon>Tilletiaceae</taxon>
        <taxon>Tilletia</taxon>
    </lineage>
</organism>
<feature type="compositionally biased region" description="Basic residues" evidence="1">
    <location>
        <begin position="362"/>
        <end position="379"/>
    </location>
</feature>
<comment type="caution">
    <text evidence="2">The sequence shown here is derived from an EMBL/GenBank/DDBJ whole genome shotgun (WGS) entry which is preliminary data.</text>
</comment>
<protein>
    <submittedName>
        <fullName evidence="2">Uncharacterized protein</fullName>
    </submittedName>
</protein>
<sequence>MPAGGDDSAPLLRPEGTNNSANNNEENAAPAAARTPEQRLAQLHELHFNRTKWLQDLDGSDLSRPERKAATEMAFNILDADSKCQPFEALRLAVENVRKRRHLEEELGVSLNDSDSEPPSSPKQSAPEPAGSKSNPEATQERDRQKNKRRRSSSPKRRSAKKRGKRRKRHSPSDSGSGDDSSSASSYCSSSGSELESSTDSGSDTSSESDWEEGKVNTAPWNPLQVPERISKQVHNGEYVDLWWYTPTAGRLKREEHKFKVDMGKVSLTATNKLEKPKEFRADEDLPRDEFHYACDAWTRALAEEVADAKTVRRWKRFNAKIERHRDRYIPYVQRALQLLHKHQRHTFATRSRKQKAELEKLKKRKMTDKERRKRRKALKRFDPGKFPKDTFQEIKDSLKDARLDIIEDSHSHASQASSARPASGAGPSRQPSFRSEPSRRSGPTATVSKPFRDNGPRSDNGVRKACARCGTRERHRPKECTADRLAYYPGKATHAIRNSSGQLVERSGGRRICLGHNVSGCTWNNCPGEHACSLCGGTCTAQTCRLSRPPQSQ</sequence>
<reference evidence="2" key="2">
    <citation type="journal article" date="2019" name="IMA Fungus">
        <title>Genome sequencing and comparison of five Tilletia species to identify candidate genes for the detection of regulated species infecting wheat.</title>
        <authorList>
            <person name="Nguyen H.D.T."/>
            <person name="Sultana T."/>
            <person name="Kesanakurti P."/>
            <person name="Hambleton S."/>
        </authorList>
    </citation>
    <scope>NUCLEOTIDE SEQUENCE</scope>
    <source>
        <strain evidence="2">DAOMC 236426</strain>
    </source>
</reference>